<dbReference type="PANTHER" id="PTHR43280:SF28">
    <property type="entry name" value="HTH-TYPE TRANSCRIPTIONAL ACTIVATOR RHAS"/>
    <property type="match status" value="1"/>
</dbReference>
<dbReference type="SUPFAM" id="SSF52317">
    <property type="entry name" value="Class I glutamine amidotransferase-like"/>
    <property type="match status" value="1"/>
</dbReference>
<feature type="domain" description="HTH araC/xylS-type" evidence="4">
    <location>
        <begin position="239"/>
        <end position="337"/>
    </location>
</feature>
<evidence type="ECO:0000256" key="3">
    <source>
        <dbReference type="ARBA" id="ARBA00023163"/>
    </source>
</evidence>
<dbReference type="GO" id="GO:0003700">
    <property type="term" value="F:DNA-binding transcription factor activity"/>
    <property type="evidence" value="ECO:0007669"/>
    <property type="project" value="InterPro"/>
</dbReference>
<dbReference type="EMBL" id="CP026115">
    <property type="protein sequence ID" value="QHG65275.1"/>
    <property type="molecule type" value="Genomic_DNA"/>
</dbReference>
<dbReference type="Pfam" id="PF12833">
    <property type="entry name" value="HTH_18"/>
    <property type="match status" value="1"/>
</dbReference>
<dbReference type="SMART" id="SM00342">
    <property type="entry name" value="HTH_ARAC"/>
    <property type="match status" value="1"/>
</dbReference>
<evidence type="ECO:0000313" key="6">
    <source>
        <dbReference type="Proteomes" id="UP000464480"/>
    </source>
</evidence>
<dbReference type="AlphaFoldDB" id="A0A6I6XHT2"/>
<dbReference type="Pfam" id="PF01965">
    <property type="entry name" value="DJ-1_PfpI"/>
    <property type="match status" value="1"/>
</dbReference>
<keyword evidence="2" id="KW-0238">DNA-binding</keyword>
<name>A0A6I6XHT2_PSEPU</name>
<evidence type="ECO:0000256" key="2">
    <source>
        <dbReference type="ARBA" id="ARBA00023125"/>
    </source>
</evidence>
<evidence type="ECO:0000313" key="5">
    <source>
        <dbReference type="EMBL" id="QHG65275.1"/>
    </source>
</evidence>
<proteinExistence type="predicted"/>
<dbReference type="InterPro" id="IPR009057">
    <property type="entry name" value="Homeodomain-like_sf"/>
</dbReference>
<dbReference type="Gene3D" id="3.40.50.880">
    <property type="match status" value="1"/>
</dbReference>
<gene>
    <name evidence="5" type="ORF">C2H86_13030</name>
</gene>
<dbReference type="InterPro" id="IPR029062">
    <property type="entry name" value="Class_I_gatase-like"/>
</dbReference>
<dbReference type="Gene3D" id="1.10.10.60">
    <property type="entry name" value="Homeodomain-like"/>
    <property type="match status" value="1"/>
</dbReference>
<protein>
    <submittedName>
        <fullName evidence="5">GlxA family transcriptional regulator</fullName>
    </submittedName>
</protein>
<dbReference type="CDD" id="cd03136">
    <property type="entry name" value="GATase1_AraC_ArgR_like"/>
    <property type="match status" value="1"/>
</dbReference>
<dbReference type="PANTHER" id="PTHR43280">
    <property type="entry name" value="ARAC-FAMILY TRANSCRIPTIONAL REGULATOR"/>
    <property type="match status" value="1"/>
</dbReference>
<organism evidence="5 6">
    <name type="scientific">Pseudomonas putida</name>
    <name type="common">Arthrobacter siderocapsulatus</name>
    <dbReference type="NCBI Taxonomy" id="303"/>
    <lineage>
        <taxon>Bacteria</taxon>
        <taxon>Pseudomonadati</taxon>
        <taxon>Pseudomonadota</taxon>
        <taxon>Gammaproteobacteria</taxon>
        <taxon>Pseudomonadales</taxon>
        <taxon>Pseudomonadaceae</taxon>
        <taxon>Pseudomonas</taxon>
    </lineage>
</organism>
<keyword evidence="1" id="KW-0805">Transcription regulation</keyword>
<sequence length="344" mass="38223">MNQPVVSPLKSRSFAHLAPDHRLATGAALRRVGFVLLEQFSMMTLTSAMDTLAAANQVSVKPLFEFVMIGDSAQVRSDSGIVIAVDQTLADLEARSLDFLFVCGGFRVPLKRNPRLRGKLREADSHGCLLGGLWNGAYFIAEAGLLDDHDCACHVEGRALMGELFPGVRISRAGHVLDRRRLSCAGASSALEMMLELLAGRYGKSLLDGVEQIVAADKPAPALPRVAPPFRVGLPQNLNEAIELMSSNIEEPIAIDEIARHVKLSRRQLERSFRQHVQSTPLTFYLELRLGHARQLLQHTDKPMSEIAVASGFTSFSYFYRRFHNFFAMPPRKYRAMSRDWAVH</sequence>
<accession>A0A6I6XHT2</accession>
<dbReference type="InterPro" id="IPR002818">
    <property type="entry name" value="DJ-1/PfpI"/>
</dbReference>
<evidence type="ECO:0000256" key="1">
    <source>
        <dbReference type="ARBA" id="ARBA00023015"/>
    </source>
</evidence>
<dbReference type="GO" id="GO:0043565">
    <property type="term" value="F:sequence-specific DNA binding"/>
    <property type="evidence" value="ECO:0007669"/>
    <property type="project" value="InterPro"/>
</dbReference>
<evidence type="ECO:0000259" key="4">
    <source>
        <dbReference type="PROSITE" id="PS01124"/>
    </source>
</evidence>
<reference evidence="5 6" key="1">
    <citation type="submission" date="2020-02" db="EMBL/GenBank/DDBJ databases">
        <title>Pseudomonas Putida W5 Complete Genome Assembly.</title>
        <authorList>
            <person name="Yuan Z.-C."/>
            <person name="Shaw G.A."/>
            <person name="Cusano A.D."/>
            <person name="Caddey B.J."/>
            <person name="Weselowski B.J."/>
        </authorList>
    </citation>
    <scope>NUCLEOTIDE SEQUENCE [LARGE SCALE GENOMIC DNA]</scope>
    <source>
        <strain evidence="5 6">W5</strain>
    </source>
</reference>
<dbReference type="SUPFAM" id="SSF46689">
    <property type="entry name" value="Homeodomain-like"/>
    <property type="match status" value="2"/>
</dbReference>
<dbReference type="RefSeq" id="WP_159410621.1">
    <property type="nucleotide sequence ID" value="NZ_CP026115.2"/>
</dbReference>
<keyword evidence="3" id="KW-0804">Transcription</keyword>
<dbReference type="InterPro" id="IPR018060">
    <property type="entry name" value="HTH_AraC"/>
</dbReference>
<dbReference type="PROSITE" id="PS01124">
    <property type="entry name" value="HTH_ARAC_FAMILY_2"/>
    <property type="match status" value="1"/>
</dbReference>
<dbReference type="Proteomes" id="UP000464480">
    <property type="component" value="Chromosome"/>
</dbReference>